<gene>
    <name evidence="1" type="ORF">V2E39_06775</name>
</gene>
<accession>A0ABU7QWZ5</accession>
<organism evidence="1 2">
    <name type="scientific">Chryseobacterium arthrosphaerae</name>
    <dbReference type="NCBI Taxonomy" id="651561"/>
    <lineage>
        <taxon>Bacteria</taxon>
        <taxon>Pseudomonadati</taxon>
        <taxon>Bacteroidota</taxon>
        <taxon>Flavobacteriia</taxon>
        <taxon>Flavobacteriales</taxon>
        <taxon>Weeksellaceae</taxon>
        <taxon>Chryseobacterium group</taxon>
        <taxon>Chryseobacterium</taxon>
    </lineage>
</organism>
<dbReference type="NCBIfam" id="TIGR01847">
    <property type="entry name" value="bacteriocin_sig"/>
    <property type="match status" value="1"/>
</dbReference>
<dbReference type="Proteomes" id="UP001350005">
    <property type="component" value="Unassembled WGS sequence"/>
</dbReference>
<comment type="caution">
    <text evidence="1">The sequence shown here is derived from an EMBL/GenBank/DDBJ whole genome shotgun (WGS) entry which is preliminary data.</text>
</comment>
<evidence type="ECO:0000313" key="1">
    <source>
        <dbReference type="EMBL" id="MEE6127087.1"/>
    </source>
</evidence>
<reference evidence="1 2" key="1">
    <citation type="submission" date="2024-01" db="EMBL/GenBank/DDBJ databases">
        <title>Whole genome of Chryseobacterium arthrosphaerae NNCa 2741.</title>
        <authorList>
            <person name="Boriskina E.V."/>
            <person name="Gordinskaya N.A."/>
            <person name="Kropotov V.S."/>
            <person name="Alekseeva A.E."/>
            <person name="Makhova M.A."/>
            <person name="Kryazhev D.V."/>
            <person name="Shkurkina I.S."/>
        </authorList>
    </citation>
    <scope>NUCLEOTIDE SEQUENCE [LARGE SCALE GENOMIC DNA]</scope>
    <source>
        <strain evidence="1 2">NNCa 2741</strain>
    </source>
</reference>
<proteinExistence type="predicted"/>
<dbReference type="RefSeq" id="WP_123843887.1">
    <property type="nucleotide sequence ID" value="NZ_CP033811.1"/>
</dbReference>
<evidence type="ECO:0000313" key="2">
    <source>
        <dbReference type="Proteomes" id="UP001350005"/>
    </source>
</evidence>
<keyword evidence="2" id="KW-1185">Reference proteome</keyword>
<name>A0ABU7QWZ5_9FLAO</name>
<dbReference type="GeneID" id="78303873"/>
<dbReference type="EMBL" id="JAZGJU010000010">
    <property type="protein sequence ID" value="MEE6127087.1"/>
    <property type="molecule type" value="Genomic_DNA"/>
</dbReference>
<sequence length="52" mass="5578">MKKSSIQKRKLTKNELKQINGGGTICPGTCFCNIDGDGEIRIGACDSKGRCC</sequence>
<dbReference type="InterPro" id="IPR010133">
    <property type="entry name" value="Bacteriocin_signal_seq"/>
</dbReference>
<protein>
    <submittedName>
        <fullName evidence="1">Bacteriocin</fullName>
    </submittedName>
</protein>